<comment type="subcellular location">
    <subcellularLocation>
        <location evidence="1">Cell membrane</location>
        <topology evidence="1">Multi-pass membrane protein</topology>
    </subcellularLocation>
</comment>
<keyword evidence="4 6" id="KW-1133">Transmembrane helix</keyword>
<sequence>MGEQQKRARGSIGVTAATAIGVGGMMGAGLYTLVGLAAESAGVWIAVAFLVGGLVSLFSVYSYAKLGARYPSRGGAAEFLIRCFGDGIVAGGLNVFQFVGWIIAMALYASGFSGYVQHLLPWETDAWVGKAIGVGLVVVLMGVNVIGSKLVGTSEMVVIAIELAIIIGFVVAASFKAEPGNFTSQHGGDGLIGILFAAGLLYVTYEGFGVVTNSAGDMANPKKQLPRAMYQALAIVIVVYVVVALMIVMVMSLHDVDANAGHVLSDAGRAVLGEVGFIVISAAALLATASGVNATLYGDANLAFTVAKNGELPSDFARGVWRSGTWGLFGAALLTCLFVVFFPLASVGQMASLAFLIVYGAVSLGHLRVRKETEAKAWLLVTAVVLNLVLFALLLYYSITSSPASTWITLIVVLVGSFAVEAIYRKVTGRHLRISPQSLQAEQKVLPHYPKATPPVLPAATPR</sequence>
<dbReference type="PANTHER" id="PTHR42770:SF11">
    <property type="entry name" value="INNER MEMBRANE TRANSPORT PROTEIN YBAT"/>
    <property type="match status" value="1"/>
</dbReference>
<feature type="transmembrane region" description="Helical" evidence="6">
    <location>
        <begin position="232"/>
        <end position="251"/>
    </location>
</feature>
<organism evidence="7 8">
    <name type="scientific">Gordonia hirsuta DSM 44140 = NBRC 16056</name>
    <dbReference type="NCBI Taxonomy" id="1121927"/>
    <lineage>
        <taxon>Bacteria</taxon>
        <taxon>Bacillati</taxon>
        <taxon>Actinomycetota</taxon>
        <taxon>Actinomycetes</taxon>
        <taxon>Mycobacteriales</taxon>
        <taxon>Gordoniaceae</taxon>
        <taxon>Gordonia</taxon>
    </lineage>
</organism>
<evidence type="ECO:0000256" key="1">
    <source>
        <dbReference type="ARBA" id="ARBA00004651"/>
    </source>
</evidence>
<feature type="transmembrane region" description="Helical" evidence="6">
    <location>
        <begin position="157"/>
        <end position="175"/>
    </location>
</feature>
<feature type="transmembrane region" description="Helical" evidence="6">
    <location>
        <begin position="12"/>
        <end position="37"/>
    </location>
</feature>
<dbReference type="Pfam" id="PF13520">
    <property type="entry name" value="AA_permease_2"/>
    <property type="match status" value="1"/>
</dbReference>
<dbReference type="PANTHER" id="PTHR42770">
    <property type="entry name" value="AMINO ACID TRANSPORTER-RELATED"/>
    <property type="match status" value="1"/>
</dbReference>
<feature type="transmembrane region" description="Helical" evidence="6">
    <location>
        <begin position="190"/>
        <end position="211"/>
    </location>
</feature>
<dbReference type="GO" id="GO:0005886">
    <property type="term" value="C:plasma membrane"/>
    <property type="evidence" value="ECO:0007669"/>
    <property type="project" value="UniProtKB-SubCell"/>
</dbReference>
<feature type="transmembrane region" description="Helical" evidence="6">
    <location>
        <begin position="84"/>
        <end position="107"/>
    </location>
</feature>
<keyword evidence="5 6" id="KW-0472">Membrane</keyword>
<evidence type="ECO:0000256" key="6">
    <source>
        <dbReference type="SAM" id="Phobius"/>
    </source>
</evidence>
<keyword evidence="8" id="KW-1185">Reference proteome</keyword>
<evidence type="ECO:0000256" key="5">
    <source>
        <dbReference type="ARBA" id="ARBA00023136"/>
    </source>
</evidence>
<evidence type="ECO:0000313" key="7">
    <source>
        <dbReference type="EMBL" id="GAC58445.1"/>
    </source>
</evidence>
<evidence type="ECO:0008006" key="9">
    <source>
        <dbReference type="Google" id="ProtNLM"/>
    </source>
</evidence>
<evidence type="ECO:0000313" key="8">
    <source>
        <dbReference type="Proteomes" id="UP000053405"/>
    </source>
</evidence>
<keyword evidence="3 6" id="KW-0812">Transmembrane</keyword>
<feature type="transmembrane region" description="Helical" evidence="6">
    <location>
        <begin position="127"/>
        <end position="145"/>
    </location>
</feature>
<evidence type="ECO:0000256" key="3">
    <source>
        <dbReference type="ARBA" id="ARBA00022692"/>
    </source>
</evidence>
<dbReference type="eggNOG" id="COG0531">
    <property type="taxonomic scope" value="Bacteria"/>
</dbReference>
<feature type="transmembrane region" description="Helical" evidence="6">
    <location>
        <begin position="271"/>
        <end position="298"/>
    </location>
</feature>
<dbReference type="EMBL" id="BANT01000040">
    <property type="protein sequence ID" value="GAC58445.1"/>
    <property type="molecule type" value="Genomic_DNA"/>
</dbReference>
<feature type="transmembrane region" description="Helical" evidence="6">
    <location>
        <begin position="377"/>
        <end position="399"/>
    </location>
</feature>
<accession>L7LBD7</accession>
<feature type="transmembrane region" description="Helical" evidence="6">
    <location>
        <begin position="319"/>
        <end position="341"/>
    </location>
</feature>
<dbReference type="GO" id="GO:0022857">
    <property type="term" value="F:transmembrane transporter activity"/>
    <property type="evidence" value="ECO:0007669"/>
    <property type="project" value="InterPro"/>
</dbReference>
<dbReference type="Gene3D" id="1.20.1740.10">
    <property type="entry name" value="Amino acid/polyamine transporter I"/>
    <property type="match status" value="1"/>
</dbReference>
<dbReference type="RefSeq" id="WP_005942584.1">
    <property type="nucleotide sequence ID" value="NZ_ATVK01000059.1"/>
</dbReference>
<reference evidence="7 8" key="1">
    <citation type="submission" date="2012-12" db="EMBL/GenBank/DDBJ databases">
        <title>Whole genome shotgun sequence of Gordonia hirsuta NBRC 16056.</title>
        <authorList>
            <person name="Isaki-Nakamura S."/>
            <person name="Hosoyama A."/>
            <person name="Tsuchikane K."/>
            <person name="Katsumata H."/>
            <person name="Baba S."/>
            <person name="Yamazaki S."/>
            <person name="Fujita N."/>
        </authorList>
    </citation>
    <scope>NUCLEOTIDE SEQUENCE [LARGE SCALE GENOMIC DNA]</scope>
    <source>
        <strain evidence="7 8">NBRC 16056</strain>
    </source>
</reference>
<feature type="transmembrane region" description="Helical" evidence="6">
    <location>
        <begin position="43"/>
        <end position="64"/>
    </location>
</feature>
<dbReference type="Proteomes" id="UP000053405">
    <property type="component" value="Unassembled WGS sequence"/>
</dbReference>
<name>L7LBD7_9ACTN</name>
<evidence type="ECO:0000256" key="2">
    <source>
        <dbReference type="ARBA" id="ARBA00022475"/>
    </source>
</evidence>
<comment type="caution">
    <text evidence="7">The sequence shown here is derived from an EMBL/GenBank/DDBJ whole genome shotgun (WGS) entry which is preliminary data.</text>
</comment>
<dbReference type="STRING" id="1121927.GOHSU_40_00290"/>
<keyword evidence="2" id="KW-1003">Cell membrane</keyword>
<dbReference type="AlphaFoldDB" id="L7LBD7"/>
<protein>
    <recommendedName>
        <fullName evidence="9">Amino acid transporter</fullName>
    </recommendedName>
</protein>
<evidence type="ECO:0000256" key="4">
    <source>
        <dbReference type="ARBA" id="ARBA00022989"/>
    </source>
</evidence>
<gene>
    <name evidence="7" type="ORF">GOHSU_40_00290</name>
</gene>
<dbReference type="InterPro" id="IPR002293">
    <property type="entry name" value="AA/rel_permease1"/>
</dbReference>
<feature type="transmembrane region" description="Helical" evidence="6">
    <location>
        <begin position="347"/>
        <end position="365"/>
    </location>
</feature>
<feature type="transmembrane region" description="Helical" evidence="6">
    <location>
        <begin position="405"/>
        <end position="424"/>
    </location>
</feature>
<dbReference type="PIRSF" id="PIRSF006060">
    <property type="entry name" value="AA_transporter"/>
    <property type="match status" value="1"/>
</dbReference>
<dbReference type="OrthoDB" id="9804700at2"/>
<proteinExistence type="predicted"/>
<dbReference type="InterPro" id="IPR050367">
    <property type="entry name" value="APC_superfamily"/>
</dbReference>